<protein>
    <submittedName>
        <fullName evidence="1">Uncharacterized protein</fullName>
    </submittedName>
</protein>
<dbReference type="EMBL" id="LR743507">
    <property type="protein sequence ID" value="CAA2106453.1"/>
    <property type="molecule type" value="Genomic_DNA"/>
</dbReference>
<name>A0A679JKB1_VARPD</name>
<dbReference type="AlphaFoldDB" id="A0A679JKB1"/>
<reference evidence="1" key="1">
    <citation type="submission" date="2019-12" db="EMBL/GenBank/DDBJ databases">
        <authorList>
            <person name="Cremers G."/>
        </authorList>
    </citation>
    <scope>NUCLEOTIDE SEQUENCE</scope>
    <source>
        <strain evidence="1">Vvax</strain>
    </source>
</reference>
<proteinExistence type="predicted"/>
<organism evidence="1">
    <name type="scientific">Variovorax paradoxus</name>
    <dbReference type="NCBI Taxonomy" id="34073"/>
    <lineage>
        <taxon>Bacteria</taxon>
        <taxon>Pseudomonadati</taxon>
        <taxon>Pseudomonadota</taxon>
        <taxon>Betaproteobacteria</taxon>
        <taxon>Burkholderiales</taxon>
        <taxon>Comamonadaceae</taxon>
        <taxon>Variovorax</taxon>
    </lineage>
</organism>
<sequence>MNMPPASLLDAAALRQFAQASTPSASPCPCRLQDAKAWESITEERWPGALMQPLGTLRDPALHEPTFEEWHPAGTRYDSPDAPISVRHFPFNRCDVYRCTACTRVVLRYTEFGGYYVDHRVRVVDPALVTG</sequence>
<dbReference type="RefSeq" id="WP_339091317.1">
    <property type="nucleotide sequence ID" value="NZ_LR743507.1"/>
</dbReference>
<accession>A0A679JKB1</accession>
<gene>
    <name evidence="1" type="ORF">VVAX_03747</name>
</gene>
<evidence type="ECO:0000313" key="1">
    <source>
        <dbReference type="EMBL" id="CAA2106453.1"/>
    </source>
</evidence>